<dbReference type="PANTHER" id="PTHR42760">
    <property type="entry name" value="SHORT-CHAIN DEHYDROGENASES/REDUCTASES FAMILY MEMBER"/>
    <property type="match status" value="1"/>
</dbReference>
<gene>
    <name evidence="4" type="ORF">M404DRAFT_1001043</name>
</gene>
<dbReference type="OrthoDB" id="1669814at2759"/>
<accession>A0A0C3J494</accession>
<organism evidence="4 5">
    <name type="scientific">Pisolithus tinctorius Marx 270</name>
    <dbReference type="NCBI Taxonomy" id="870435"/>
    <lineage>
        <taxon>Eukaryota</taxon>
        <taxon>Fungi</taxon>
        <taxon>Dikarya</taxon>
        <taxon>Basidiomycota</taxon>
        <taxon>Agaricomycotina</taxon>
        <taxon>Agaricomycetes</taxon>
        <taxon>Agaricomycetidae</taxon>
        <taxon>Boletales</taxon>
        <taxon>Sclerodermatineae</taxon>
        <taxon>Pisolithaceae</taxon>
        <taxon>Pisolithus</taxon>
    </lineage>
</organism>
<dbReference type="InterPro" id="IPR020904">
    <property type="entry name" value="Sc_DH/Rdtase_CS"/>
</dbReference>
<dbReference type="Pfam" id="PF13561">
    <property type="entry name" value="adh_short_C2"/>
    <property type="match status" value="1"/>
</dbReference>
<dbReference type="SUPFAM" id="SSF51735">
    <property type="entry name" value="NAD(P)-binding Rossmann-fold domains"/>
    <property type="match status" value="1"/>
</dbReference>
<dbReference type="InParanoid" id="A0A0C3J494"/>
<evidence type="ECO:0000313" key="5">
    <source>
        <dbReference type="Proteomes" id="UP000054217"/>
    </source>
</evidence>
<comment type="similarity">
    <text evidence="1">Belongs to the short-chain dehydrogenases/reductases (SDR) family.</text>
</comment>
<dbReference type="STRING" id="870435.A0A0C3J494"/>
<dbReference type="PROSITE" id="PS00061">
    <property type="entry name" value="ADH_SHORT"/>
    <property type="match status" value="1"/>
</dbReference>
<dbReference type="InterPro" id="IPR036291">
    <property type="entry name" value="NAD(P)-bd_dom_sf"/>
</dbReference>
<dbReference type="InterPro" id="IPR002347">
    <property type="entry name" value="SDR_fam"/>
</dbReference>
<dbReference type="PRINTS" id="PR00081">
    <property type="entry name" value="GDHRDH"/>
</dbReference>
<dbReference type="GO" id="GO:0016616">
    <property type="term" value="F:oxidoreductase activity, acting on the CH-OH group of donors, NAD or NADP as acceptor"/>
    <property type="evidence" value="ECO:0007669"/>
    <property type="project" value="TreeGrafter"/>
</dbReference>
<dbReference type="AlphaFoldDB" id="A0A0C3J494"/>
<reference evidence="5" key="2">
    <citation type="submission" date="2015-01" db="EMBL/GenBank/DDBJ databases">
        <title>Evolutionary Origins and Diversification of the Mycorrhizal Mutualists.</title>
        <authorList>
            <consortium name="DOE Joint Genome Institute"/>
            <consortium name="Mycorrhizal Genomics Consortium"/>
            <person name="Kohler A."/>
            <person name="Kuo A."/>
            <person name="Nagy L.G."/>
            <person name="Floudas D."/>
            <person name="Copeland A."/>
            <person name="Barry K.W."/>
            <person name="Cichocki N."/>
            <person name="Veneault-Fourrey C."/>
            <person name="LaButti K."/>
            <person name="Lindquist E.A."/>
            <person name="Lipzen A."/>
            <person name="Lundell T."/>
            <person name="Morin E."/>
            <person name="Murat C."/>
            <person name="Riley R."/>
            <person name="Ohm R."/>
            <person name="Sun H."/>
            <person name="Tunlid A."/>
            <person name="Henrissat B."/>
            <person name="Grigoriev I.V."/>
            <person name="Hibbett D.S."/>
            <person name="Martin F."/>
        </authorList>
    </citation>
    <scope>NUCLEOTIDE SEQUENCE [LARGE SCALE GENOMIC DNA]</scope>
    <source>
        <strain evidence="5">Marx 270</strain>
    </source>
</reference>
<keyword evidence="5" id="KW-1185">Reference proteome</keyword>
<dbReference type="HOGENOM" id="CLU_010194_47_12_1"/>
<keyword evidence="3" id="KW-0560">Oxidoreductase</keyword>
<evidence type="ECO:0000256" key="2">
    <source>
        <dbReference type="ARBA" id="ARBA00022857"/>
    </source>
</evidence>
<protein>
    <submittedName>
        <fullName evidence="4">Uncharacterized protein</fullName>
    </submittedName>
</protein>
<name>A0A0C3J494_PISTI</name>
<sequence>MLIPPEVDCHDLRAHFQGFRMVAYNSSKSAVLQMARCMACELGGKKIRVNTLSPGVIRTQLAEAFFDKRPEMLNECSRMNPLGRIARPDELRGVVTWLASDASTFCTGSNIVVDGGQRAW</sequence>
<dbReference type="Proteomes" id="UP000054217">
    <property type="component" value="Unassembled WGS sequence"/>
</dbReference>
<evidence type="ECO:0000256" key="1">
    <source>
        <dbReference type="ARBA" id="ARBA00006484"/>
    </source>
</evidence>
<dbReference type="EMBL" id="KN831974">
    <property type="protein sequence ID" value="KIO03878.1"/>
    <property type="molecule type" value="Genomic_DNA"/>
</dbReference>
<keyword evidence="2" id="KW-0521">NADP</keyword>
<evidence type="ECO:0000256" key="3">
    <source>
        <dbReference type="ARBA" id="ARBA00023002"/>
    </source>
</evidence>
<evidence type="ECO:0000313" key="4">
    <source>
        <dbReference type="EMBL" id="KIO03878.1"/>
    </source>
</evidence>
<reference evidence="4 5" key="1">
    <citation type="submission" date="2014-04" db="EMBL/GenBank/DDBJ databases">
        <authorList>
            <consortium name="DOE Joint Genome Institute"/>
            <person name="Kuo A."/>
            <person name="Kohler A."/>
            <person name="Costa M.D."/>
            <person name="Nagy L.G."/>
            <person name="Floudas D."/>
            <person name="Copeland A."/>
            <person name="Barry K.W."/>
            <person name="Cichocki N."/>
            <person name="Veneault-Fourrey C."/>
            <person name="LaButti K."/>
            <person name="Lindquist E.A."/>
            <person name="Lipzen A."/>
            <person name="Lundell T."/>
            <person name="Morin E."/>
            <person name="Murat C."/>
            <person name="Sun H."/>
            <person name="Tunlid A."/>
            <person name="Henrissat B."/>
            <person name="Grigoriev I.V."/>
            <person name="Hibbett D.S."/>
            <person name="Martin F."/>
            <person name="Nordberg H.P."/>
            <person name="Cantor M.N."/>
            <person name="Hua S.X."/>
        </authorList>
    </citation>
    <scope>NUCLEOTIDE SEQUENCE [LARGE SCALE GENOMIC DNA]</scope>
    <source>
        <strain evidence="4 5">Marx 270</strain>
    </source>
</reference>
<dbReference type="Gene3D" id="3.40.50.720">
    <property type="entry name" value="NAD(P)-binding Rossmann-like Domain"/>
    <property type="match status" value="1"/>
</dbReference>
<dbReference type="PANTHER" id="PTHR42760:SF115">
    <property type="entry name" value="3-OXOACYL-[ACYL-CARRIER-PROTEIN] REDUCTASE FABG"/>
    <property type="match status" value="1"/>
</dbReference>
<proteinExistence type="inferred from homology"/>